<reference evidence="2" key="1">
    <citation type="submission" date="2023-06" db="EMBL/GenBank/DDBJ databases">
        <title>Genomic analysis of the entomopathogenic nematode Steinernema hermaphroditum.</title>
        <authorList>
            <person name="Schwarz E.M."/>
            <person name="Heppert J.K."/>
            <person name="Baniya A."/>
            <person name="Schwartz H.T."/>
            <person name="Tan C.-H."/>
            <person name="Antoshechkin I."/>
            <person name="Sternberg P.W."/>
            <person name="Goodrich-Blair H."/>
            <person name="Dillman A.R."/>
        </authorList>
    </citation>
    <scope>NUCLEOTIDE SEQUENCE</scope>
    <source>
        <strain evidence="2">PS9179</strain>
        <tissue evidence="2">Whole animal</tissue>
    </source>
</reference>
<gene>
    <name evidence="2" type="ORF">QR680_007327</name>
</gene>
<name>A0AA39IEA6_9BILA</name>
<comment type="caution">
    <text evidence="2">The sequence shown here is derived from an EMBL/GenBank/DDBJ whole genome shotgun (WGS) entry which is preliminary data.</text>
</comment>
<protein>
    <submittedName>
        <fullName evidence="2">Uncharacterized protein</fullName>
    </submittedName>
</protein>
<feature type="transmembrane region" description="Helical" evidence="1">
    <location>
        <begin position="20"/>
        <end position="41"/>
    </location>
</feature>
<dbReference type="PROSITE" id="PS51257">
    <property type="entry name" value="PROKAR_LIPOPROTEIN"/>
    <property type="match status" value="1"/>
</dbReference>
<accession>A0AA39IEA6</accession>
<dbReference type="Proteomes" id="UP001175271">
    <property type="component" value="Unassembled WGS sequence"/>
</dbReference>
<proteinExistence type="predicted"/>
<keyword evidence="1" id="KW-1133">Transmembrane helix</keyword>
<keyword evidence="3" id="KW-1185">Reference proteome</keyword>
<dbReference type="AlphaFoldDB" id="A0AA39IEA6"/>
<dbReference type="EMBL" id="JAUCMV010000001">
    <property type="protein sequence ID" value="KAK0422040.1"/>
    <property type="molecule type" value="Genomic_DNA"/>
</dbReference>
<evidence type="ECO:0000313" key="3">
    <source>
        <dbReference type="Proteomes" id="UP001175271"/>
    </source>
</evidence>
<keyword evidence="1" id="KW-0812">Transmembrane</keyword>
<evidence type="ECO:0000313" key="2">
    <source>
        <dbReference type="EMBL" id="KAK0422040.1"/>
    </source>
</evidence>
<evidence type="ECO:0000256" key="1">
    <source>
        <dbReference type="SAM" id="Phobius"/>
    </source>
</evidence>
<organism evidence="2 3">
    <name type="scientific">Steinernema hermaphroditum</name>
    <dbReference type="NCBI Taxonomy" id="289476"/>
    <lineage>
        <taxon>Eukaryota</taxon>
        <taxon>Metazoa</taxon>
        <taxon>Ecdysozoa</taxon>
        <taxon>Nematoda</taxon>
        <taxon>Chromadorea</taxon>
        <taxon>Rhabditida</taxon>
        <taxon>Tylenchina</taxon>
        <taxon>Panagrolaimomorpha</taxon>
        <taxon>Strongyloidoidea</taxon>
        <taxon>Steinernematidae</taxon>
        <taxon>Steinernema</taxon>
    </lineage>
</organism>
<keyword evidence="1" id="KW-0472">Membrane</keyword>
<sequence length="127" mass="14097">MYQAYLREFQQQRRRRNIIILLVALLVITLLGCLIAVLLIITSAARDSNQIYNHVLSQRTLPSTQASTRGELRKPLAVFSNLIGASQKSGNLGSSTRTEQVASDLTTSTIRVLKSTRINYTSTPSHP</sequence>